<comment type="caution">
    <text evidence="1">The sequence shown here is derived from an EMBL/GenBank/DDBJ whole genome shotgun (WGS) entry which is preliminary data.</text>
</comment>
<dbReference type="Pfam" id="PF06718">
    <property type="entry name" value="DUF1203"/>
    <property type="match status" value="1"/>
</dbReference>
<keyword evidence="2" id="KW-1185">Reference proteome</keyword>
<evidence type="ECO:0000313" key="2">
    <source>
        <dbReference type="Proteomes" id="UP000292027"/>
    </source>
</evidence>
<dbReference type="OrthoDB" id="118609at2"/>
<protein>
    <submittedName>
        <fullName evidence="1">Uncharacterized protein DUF1203</fullName>
    </submittedName>
</protein>
<dbReference type="RefSeq" id="WP_130440709.1">
    <property type="nucleotide sequence ID" value="NZ_SHKR01000011.1"/>
</dbReference>
<dbReference type="PIRSF" id="PIRSF034110">
    <property type="entry name" value="DUF1203"/>
    <property type="match status" value="1"/>
</dbReference>
<name>A0A4Q7X7T2_9ACTN</name>
<dbReference type="AlphaFoldDB" id="A0A4Q7X7T2"/>
<organism evidence="1 2">
    <name type="scientific">Kribbella rubisoli</name>
    <dbReference type="NCBI Taxonomy" id="3075929"/>
    <lineage>
        <taxon>Bacteria</taxon>
        <taxon>Bacillati</taxon>
        <taxon>Actinomycetota</taxon>
        <taxon>Actinomycetes</taxon>
        <taxon>Propionibacteriales</taxon>
        <taxon>Kribbellaceae</taxon>
        <taxon>Kribbella</taxon>
    </lineage>
</organism>
<accession>A0A4Q7X7T2</accession>
<sequence>MNAELRYEGVPGSELDRIRCNSYDDFGNAVVSRTSGGGEPLRCCLTLAGAGERIALVAHRPMEAGGPYAEVGPVFVHVTDCLGPDEGFPIDFRDRRAVLRPYDVAGQMLDGVVAEAGTSETELKRLFEDPAVDTVQSRNLVAGCWNFTVRRQA</sequence>
<reference evidence="1 2" key="1">
    <citation type="journal article" date="2015" name="Stand. Genomic Sci.">
        <title>Genomic Encyclopedia of Bacterial and Archaeal Type Strains, Phase III: the genomes of soil and plant-associated and newly described type strains.</title>
        <authorList>
            <person name="Whitman W.B."/>
            <person name="Woyke T."/>
            <person name="Klenk H.P."/>
            <person name="Zhou Y."/>
            <person name="Lilburn T.G."/>
            <person name="Beck B.J."/>
            <person name="De Vos P."/>
            <person name="Vandamme P."/>
            <person name="Eisen J.A."/>
            <person name="Garrity G."/>
            <person name="Hugenholtz P."/>
            <person name="Kyrpides N.C."/>
        </authorList>
    </citation>
    <scope>NUCLEOTIDE SEQUENCE [LARGE SCALE GENOMIC DNA]</scope>
    <source>
        <strain evidence="1 2">VKM Ac-2540</strain>
    </source>
</reference>
<gene>
    <name evidence="1" type="ORF">EV645_1311</name>
</gene>
<dbReference type="Proteomes" id="UP000292027">
    <property type="component" value="Unassembled WGS sequence"/>
</dbReference>
<evidence type="ECO:0000313" key="1">
    <source>
        <dbReference type="EMBL" id="RZU19104.1"/>
    </source>
</evidence>
<dbReference type="EMBL" id="SHKR01000011">
    <property type="protein sequence ID" value="RZU19104.1"/>
    <property type="molecule type" value="Genomic_DNA"/>
</dbReference>
<proteinExistence type="predicted"/>
<dbReference type="InterPro" id="IPR009593">
    <property type="entry name" value="DUF1203"/>
</dbReference>